<evidence type="ECO:0000256" key="6">
    <source>
        <dbReference type="SAM" id="SignalP"/>
    </source>
</evidence>
<feature type="domain" description="J" evidence="7">
    <location>
        <begin position="22"/>
        <end position="86"/>
    </location>
</feature>
<dbReference type="Pfam" id="PF00226">
    <property type="entry name" value="DnaJ"/>
    <property type="match status" value="1"/>
</dbReference>
<feature type="signal peptide" evidence="6">
    <location>
        <begin position="1"/>
        <end position="20"/>
    </location>
</feature>
<evidence type="ECO:0000259" key="7">
    <source>
        <dbReference type="PROSITE" id="PS50076"/>
    </source>
</evidence>
<dbReference type="GO" id="GO:0005783">
    <property type="term" value="C:endoplasmic reticulum"/>
    <property type="evidence" value="ECO:0007669"/>
    <property type="project" value="TreeGrafter"/>
</dbReference>
<comment type="subunit">
    <text evidence="5">Interacts with HSPA5/BiP; interaction is direct. Interacts with ERN1/IRE1 (via the luminal region). Interacts with DERL1.</text>
</comment>
<sequence>MDFFSPFLFLIISLFFLVECKNYYDVLGVQKTDSTAQIKKAFRNLAMKYHPDKNPDKSAEVKFREIVEAYEVLSDPDKRKTYDQQGDTNFNGQQFDSSGFDFHEFFKGFDEAMRNHHEQHHQQHHHFHEKAHREHMKAHHGFMFDFDDLFSDSFDLFGNHDMFGGGGDDGFGSLLGDAFHQEININQNGMNCRTVKKKQGNTVFTHTECH</sequence>
<dbReference type="Proteomes" id="UP000663879">
    <property type="component" value="Unassembled WGS sequence"/>
</dbReference>
<dbReference type="PANTHER" id="PTHR44360">
    <property type="entry name" value="DNAJ HOMOLOG SUBFAMILY B MEMBER 9"/>
    <property type="match status" value="1"/>
</dbReference>
<name>A0A813LZT0_9BILA</name>
<evidence type="ECO:0000256" key="5">
    <source>
        <dbReference type="ARBA" id="ARBA00046365"/>
    </source>
</evidence>
<dbReference type="InterPro" id="IPR018253">
    <property type="entry name" value="DnaJ_domain_CS"/>
</dbReference>
<dbReference type="GO" id="GO:0051087">
    <property type="term" value="F:protein-folding chaperone binding"/>
    <property type="evidence" value="ECO:0007669"/>
    <property type="project" value="TreeGrafter"/>
</dbReference>
<gene>
    <name evidence="8" type="ORF">OXX778_LOCUS1278</name>
</gene>
<dbReference type="PRINTS" id="PR00625">
    <property type="entry name" value="JDOMAIN"/>
</dbReference>
<reference evidence="8" key="1">
    <citation type="submission" date="2021-02" db="EMBL/GenBank/DDBJ databases">
        <authorList>
            <person name="Nowell W R."/>
        </authorList>
    </citation>
    <scope>NUCLEOTIDE SEQUENCE</scope>
    <source>
        <strain evidence="8">Ploen Becks lab</strain>
    </source>
</reference>
<dbReference type="OrthoDB" id="552049at2759"/>
<evidence type="ECO:0000313" key="9">
    <source>
        <dbReference type="Proteomes" id="UP000663879"/>
    </source>
</evidence>
<organism evidence="8 9">
    <name type="scientific">Brachionus calyciflorus</name>
    <dbReference type="NCBI Taxonomy" id="104777"/>
    <lineage>
        <taxon>Eukaryota</taxon>
        <taxon>Metazoa</taxon>
        <taxon>Spiralia</taxon>
        <taxon>Gnathifera</taxon>
        <taxon>Rotifera</taxon>
        <taxon>Eurotatoria</taxon>
        <taxon>Monogononta</taxon>
        <taxon>Pseudotrocha</taxon>
        <taxon>Ploima</taxon>
        <taxon>Brachionidae</taxon>
        <taxon>Brachionus</taxon>
    </lineage>
</organism>
<dbReference type="PROSITE" id="PS00636">
    <property type="entry name" value="DNAJ_1"/>
    <property type="match status" value="1"/>
</dbReference>
<evidence type="ECO:0000256" key="3">
    <source>
        <dbReference type="ARBA" id="ARBA00041533"/>
    </source>
</evidence>
<dbReference type="InterPro" id="IPR051948">
    <property type="entry name" value="Hsp70_co-chaperone_J-domain"/>
</dbReference>
<keyword evidence="1" id="KW-0143">Chaperone</keyword>
<dbReference type="CDD" id="cd06257">
    <property type="entry name" value="DnaJ"/>
    <property type="match status" value="1"/>
</dbReference>
<dbReference type="SUPFAM" id="SSF46565">
    <property type="entry name" value="Chaperone J-domain"/>
    <property type="match status" value="1"/>
</dbReference>
<dbReference type="PANTHER" id="PTHR44360:SF1">
    <property type="entry name" value="DNAJ HOMOLOG SUBFAMILY B MEMBER 9"/>
    <property type="match status" value="1"/>
</dbReference>
<dbReference type="SMART" id="SM00271">
    <property type="entry name" value="DnaJ"/>
    <property type="match status" value="1"/>
</dbReference>
<dbReference type="InterPro" id="IPR036869">
    <property type="entry name" value="J_dom_sf"/>
</dbReference>
<proteinExistence type="predicted"/>
<evidence type="ECO:0000256" key="4">
    <source>
        <dbReference type="ARBA" id="ARBA00045428"/>
    </source>
</evidence>
<protein>
    <recommendedName>
        <fullName evidence="2">DnaJ homolog subfamily B member 9</fullName>
    </recommendedName>
    <alternativeName>
        <fullName evidence="3">Endoplasmic reticulum DNA J domain-containing protein 4</fullName>
    </alternativeName>
</protein>
<dbReference type="EMBL" id="CAJNOC010000078">
    <property type="protein sequence ID" value="CAF0712902.1"/>
    <property type="molecule type" value="Genomic_DNA"/>
</dbReference>
<feature type="chain" id="PRO_5032970181" description="DnaJ homolog subfamily B member 9" evidence="6">
    <location>
        <begin position="21"/>
        <end position="210"/>
    </location>
</feature>
<dbReference type="GO" id="GO:0036503">
    <property type="term" value="P:ERAD pathway"/>
    <property type="evidence" value="ECO:0007669"/>
    <property type="project" value="TreeGrafter"/>
</dbReference>
<dbReference type="AlphaFoldDB" id="A0A813LZT0"/>
<comment type="caution">
    <text evidence="8">The sequence shown here is derived from an EMBL/GenBank/DDBJ whole genome shotgun (WGS) entry which is preliminary data.</text>
</comment>
<dbReference type="InterPro" id="IPR001623">
    <property type="entry name" value="DnaJ_domain"/>
</dbReference>
<dbReference type="Gene3D" id="1.10.287.110">
    <property type="entry name" value="DnaJ domain"/>
    <property type="match status" value="1"/>
</dbReference>
<dbReference type="GO" id="GO:0051787">
    <property type="term" value="F:misfolded protein binding"/>
    <property type="evidence" value="ECO:0007669"/>
    <property type="project" value="TreeGrafter"/>
</dbReference>
<accession>A0A813LZT0</accession>
<evidence type="ECO:0000313" key="8">
    <source>
        <dbReference type="EMBL" id="CAF0712902.1"/>
    </source>
</evidence>
<dbReference type="PROSITE" id="PS50076">
    <property type="entry name" value="DNAJ_2"/>
    <property type="match status" value="1"/>
</dbReference>
<evidence type="ECO:0000256" key="2">
    <source>
        <dbReference type="ARBA" id="ARBA00040158"/>
    </source>
</evidence>
<keyword evidence="6" id="KW-0732">Signal</keyword>
<evidence type="ECO:0000256" key="1">
    <source>
        <dbReference type="ARBA" id="ARBA00023186"/>
    </source>
</evidence>
<keyword evidence="9" id="KW-1185">Reference proteome</keyword>
<comment type="function">
    <text evidence="4">Co-chaperone for Hsp70 protein HSPA5/BiP that acts as a key repressor of the ERN1/IRE1-mediated unfolded protein response (UPR). J domain-containing co-chaperones stimulate the ATPase activity of Hsp70 proteins and are required for efficient substrate recognition by Hsp70 proteins. In the unstressed endoplasmic reticulum, interacts with the luminal region of ERN1/IRE1 and selectively recruits HSPA5/BiP: HSPA5/BiP disrupts the dimerization of the active ERN1/IRE1 luminal region, thereby inactivating ERN1/IRE1. Also involved in endoplasmic reticulum-associated degradation (ERAD) of misfolded proteins. Required for survival of B-cell progenitors and normal antibody production.</text>
</comment>